<gene>
    <name evidence="2" type="ORF">OXX778_LOCUS3231</name>
</gene>
<dbReference type="GO" id="GO:0032299">
    <property type="term" value="C:ribonuclease H2 complex"/>
    <property type="evidence" value="ECO:0007669"/>
    <property type="project" value="InterPro"/>
</dbReference>
<sequence>MKKILILNQTKIVDSADLKTIGILNLKHPKEGEKVPFLIHETCDDLIIYELINYTQETSCLFIDNYIQTDSLIYFLTKFNLCYFIIDFLTNCDQFEFESVDEFKSKLFKYLTDSKEEFSSLSKLKLPDLKLFFDVTEDESKFEIIFNGSKCNEWLKTKIDKLCNLIETSNNGVEIKKKLNDDPKDKNDKIKQEAFDLISQYLNKNISTKLRKELSLSSPLTELSSENKRAKQNVVTLD</sequence>
<evidence type="ECO:0000313" key="2">
    <source>
        <dbReference type="EMBL" id="CAF0738000.1"/>
    </source>
</evidence>
<feature type="domain" description="Rnh202 triple barrel" evidence="1">
    <location>
        <begin position="16"/>
        <end position="80"/>
    </location>
</feature>
<dbReference type="Pfam" id="PF17745">
    <property type="entry name" value="Ydr279_N"/>
    <property type="match status" value="1"/>
</dbReference>
<evidence type="ECO:0000259" key="1">
    <source>
        <dbReference type="Pfam" id="PF17745"/>
    </source>
</evidence>
<evidence type="ECO:0000313" key="3">
    <source>
        <dbReference type="Proteomes" id="UP000663879"/>
    </source>
</evidence>
<dbReference type="PANTHER" id="PTHR13383:SF11">
    <property type="entry name" value="RIBONUCLEASE H2 SUBUNIT B"/>
    <property type="match status" value="1"/>
</dbReference>
<organism evidence="2 3">
    <name type="scientific">Brachionus calyciflorus</name>
    <dbReference type="NCBI Taxonomy" id="104777"/>
    <lineage>
        <taxon>Eukaryota</taxon>
        <taxon>Metazoa</taxon>
        <taxon>Spiralia</taxon>
        <taxon>Gnathifera</taxon>
        <taxon>Rotifera</taxon>
        <taxon>Eurotatoria</taxon>
        <taxon>Monogononta</taxon>
        <taxon>Pseudotrocha</taxon>
        <taxon>Ploima</taxon>
        <taxon>Brachionidae</taxon>
        <taxon>Brachionus</taxon>
    </lineage>
</organism>
<reference evidence="2" key="1">
    <citation type="submission" date="2021-02" db="EMBL/GenBank/DDBJ databases">
        <authorList>
            <person name="Nowell W R."/>
        </authorList>
    </citation>
    <scope>NUCLEOTIDE SEQUENCE</scope>
    <source>
        <strain evidence="2">Ploen Becks lab</strain>
    </source>
</reference>
<name>A0A813NE07_9BILA</name>
<dbReference type="Gene3D" id="2.20.25.530">
    <property type="match status" value="1"/>
</dbReference>
<dbReference type="Gene3D" id="1.10.20.120">
    <property type="match status" value="1"/>
</dbReference>
<dbReference type="InterPro" id="IPR040456">
    <property type="entry name" value="RNase_H2_suB"/>
</dbReference>
<dbReference type="EMBL" id="CAJNOC010000280">
    <property type="protein sequence ID" value="CAF0738000.1"/>
    <property type="molecule type" value="Genomic_DNA"/>
</dbReference>
<dbReference type="InterPro" id="IPR041195">
    <property type="entry name" value="Rnh202_N"/>
</dbReference>
<dbReference type="Proteomes" id="UP000663879">
    <property type="component" value="Unassembled WGS sequence"/>
</dbReference>
<keyword evidence="3" id="KW-1185">Reference proteome</keyword>
<comment type="caution">
    <text evidence="2">The sequence shown here is derived from an EMBL/GenBank/DDBJ whole genome shotgun (WGS) entry which is preliminary data.</text>
</comment>
<proteinExistence type="predicted"/>
<protein>
    <recommendedName>
        <fullName evidence="1">Rnh202 triple barrel domain-containing protein</fullName>
    </recommendedName>
</protein>
<dbReference type="GO" id="GO:0006401">
    <property type="term" value="P:RNA catabolic process"/>
    <property type="evidence" value="ECO:0007669"/>
    <property type="project" value="TreeGrafter"/>
</dbReference>
<dbReference type="PANTHER" id="PTHR13383">
    <property type="entry name" value="RIBONUCLEASE H2 SUBUNIT B"/>
    <property type="match status" value="1"/>
</dbReference>
<dbReference type="AlphaFoldDB" id="A0A813NE07"/>
<accession>A0A813NE07</accession>
<dbReference type="GO" id="GO:0005654">
    <property type="term" value="C:nucleoplasm"/>
    <property type="evidence" value="ECO:0007669"/>
    <property type="project" value="TreeGrafter"/>
</dbReference>
<dbReference type="OrthoDB" id="10443299at2759"/>